<dbReference type="OrthoDB" id="582165at2"/>
<keyword evidence="4" id="KW-1185">Reference proteome</keyword>
<protein>
    <recommendedName>
        <fullName evidence="2">YtkA-like domain-containing protein</fullName>
    </recommendedName>
</protein>
<dbReference type="InterPro" id="IPR032693">
    <property type="entry name" value="YtkA-like_dom"/>
</dbReference>
<dbReference type="Pfam" id="PF13115">
    <property type="entry name" value="YtkA"/>
    <property type="match status" value="1"/>
</dbReference>
<dbReference type="EMBL" id="CAACVJ010000196">
    <property type="protein sequence ID" value="VEP14611.1"/>
    <property type="molecule type" value="Genomic_DNA"/>
</dbReference>
<evidence type="ECO:0000256" key="1">
    <source>
        <dbReference type="SAM" id="SignalP"/>
    </source>
</evidence>
<name>A0A563VTL9_9CYAN</name>
<dbReference type="Proteomes" id="UP000320055">
    <property type="component" value="Unassembled WGS sequence"/>
</dbReference>
<dbReference type="RefSeq" id="WP_144873289.1">
    <property type="nucleotide sequence ID" value="NZ_LR214018.1"/>
</dbReference>
<organism evidence="3 4">
    <name type="scientific">Hyella patelloides LEGE 07179</name>
    <dbReference type="NCBI Taxonomy" id="945734"/>
    <lineage>
        <taxon>Bacteria</taxon>
        <taxon>Bacillati</taxon>
        <taxon>Cyanobacteriota</taxon>
        <taxon>Cyanophyceae</taxon>
        <taxon>Pleurocapsales</taxon>
        <taxon>Hyellaceae</taxon>
        <taxon>Hyella</taxon>
    </lineage>
</organism>
<feature type="domain" description="YtkA-like" evidence="2">
    <location>
        <begin position="41"/>
        <end position="125"/>
    </location>
</feature>
<keyword evidence="1" id="KW-0732">Signal</keyword>
<evidence type="ECO:0000313" key="3">
    <source>
        <dbReference type="EMBL" id="VEP14611.1"/>
    </source>
</evidence>
<feature type="signal peptide" evidence="1">
    <location>
        <begin position="1"/>
        <end position="23"/>
    </location>
</feature>
<gene>
    <name evidence="3" type="ORF">H1P_2750004</name>
</gene>
<dbReference type="PROSITE" id="PS51257">
    <property type="entry name" value="PROKAR_LIPOPROTEIN"/>
    <property type="match status" value="1"/>
</dbReference>
<proteinExistence type="predicted"/>
<reference evidence="3 4" key="1">
    <citation type="submission" date="2019-01" db="EMBL/GenBank/DDBJ databases">
        <authorList>
            <person name="Brito A."/>
        </authorList>
    </citation>
    <scope>NUCLEOTIDE SEQUENCE [LARGE SCALE GENOMIC DNA]</scope>
    <source>
        <strain evidence="3">1</strain>
    </source>
</reference>
<evidence type="ECO:0000259" key="2">
    <source>
        <dbReference type="Pfam" id="PF13115"/>
    </source>
</evidence>
<sequence length="145" mass="15686">MKKLILILLPLSFLAFACSPAQSDTNVASTTPTETTQNKQESIATVNLVSPDPQAELSMGDAEMILEVVDSATGEPVKVESLDVSASMPMDGMDDMMGKVEVTPADEPGRFKATTYFGMQGTWNVVASVKDPQYQAQQEFTFEVK</sequence>
<evidence type="ECO:0000313" key="4">
    <source>
        <dbReference type="Proteomes" id="UP000320055"/>
    </source>
</evidence>
<dbReference type="AlphaFoldDB" id="A0A563VTL9"/>
<accession>A0A563VTL9</accession>
<feature type="chain" id="PRO_5022227308" description="YtkA-like domain-containing protein" evidence="1">
    <location>
        <begin position="24"/>
        <end position="145"/>
    </location>
</feature>